<dbReference type="CDD" id="cd06171">
    <property type="entry name" value="Sigma70_r4"/>
    <property type="match status" value="1"/>
</dbReference>
<evidence type="ECO:0000256" key="6">
    <source>
        <dbReference type="RuleBase" id="RU000716"/>
    </source>
</evidence>
<keyword evidence="5 6" id="KW-0804">Transcription</keyword>
<reference evidence="9 10" key="1">
    <citation type="submission" date="2019-07" db="EMBL/GenBank/DDBJ databases">
        <title>Whole genome shotgun sequence of Chitinophaga cymbidii NBRC 109752.</title>
        <authorList>
            <person name="Hosoyama A."/>
            <person name="Uohara A."/>
            <person name="Ohji S."/>
            <person name="Ichikawa N."/>
        </authorList>
    </citation>
    <scope>NUCLEOTIDE SEQUENCE [LARGE SCALE GENOMIC DNA]</scope>
    <source>
        <strain evidence="9 10">NBRC 109752</strain>
    </source>
</reference>
<proteinExistence type="inferred from homology"/>
<organism evidence="9 10">
    <name type="scientific">Chitinophaga cymbidii</name>
    <dbReference type="NCBI Taxonomy" id="1096750"/>
    <lineage>
        <taxon>Bacteria</taxon>
        <taxon>Pseudomonadati</taxon>
        <taxon>Bacteroidota</taxon>
        <taxon>Chitinophagia</taxon>
        <taxon>Chitinophagales</taxon>
        <taxon>Chitinophagaceae</taxon>
        <taxon>Chitinophaga</taxon>
    </lineage>
</organism>
<accession>A0A512RSF5</accession>
<dbReference type="NCBIfam" id="TIGR02985">
    <property type="entry name" value="Sig70_bacteroi1"/>
    <property type="match status" value="1"/>
</dbReference>
<dbReference type="SUPFAM" id="SSF88946">
    <property type="entry name" value="Sigma2 domain of RNA polymerase sigma factors"/>
    <property type="match status" value="1"/>
</dbReference>
<keyword evidence="4 6" id="KW-0238">DNA-binding</keyword>
<dbReference type="InterPro" id="IPR013249">
    <property type="entry name" value="RNA_pol_sigma70_r4_t2"/>
</dbReference>
<evidence type="ECO:0000256" key="5">
    <source>
        <dbReference type="ARBA" id="ARBA00023163"/>
    </source>
</evidence>
<name>A0A512RSF5_9BACT</name>
<comment type="caution">
    <text evidence="9">The sequence shown here is derived from an EMBL/GenBank/DDBJ whole genome shotgun (WGS) entry which is preliminary data.</text>
</comment>
<evidence type="ECO:0000256" key="1">
    <source>
        <dbReference type="ARBA" id="ARBA00010641"/>
    </source>
</evidence>
<dbReference type="InterPro" id="IPR014327">
    <property type="entry name" value="RNA_pol_sigma70_bacteroid"/>
</dbReference>
<dbReference type="Pfam" id="PF08281">
    <property type="entry name" value="Sigma70_r4_2"/>
    <property type="match status" value="1"/>
</dbReference>
<dbReference type="PROSITE" id="PS01063">
    <property type="entry name" value="SIGMA70_ECF"/>
    <property type="match status" value="1"/>
</dbReference>
<dbReference type="InterPro" id="IPR007627">
    <property type="entry name" value="RNA_pol_sigma70_r2"/>
</dbReference>
<sequence length="205" mass="23632">MNEKELFQQIADGNERAFRELFTLYMPQVYPMIFRMVEDADMAEDILQDTFLSVWTHRAKLPGIGHPRAWLLRIAYYKSLTGLRNLKTHRKAAEAISAELRAPLTNSATEESLTCKAIVRLVRQAVEQMPPQQRKVYLLSREKGYNTREIAGLMELSEQSVKNTMVRALKFIRAALEKAGYSPLFAAAIIFLNYRYYFSVCQSLV</sequence>
<gene>
    <name evidence="9" type="ORF">CCY01nite_48830</name>
</gene>
<comment type="similarity">
    <text evidence="1 6">Belongs to the sigma-70 factor family. ECF subfamily.</text>
</comment>
<keyword evidence="2 6" id="KW-0805">Transcription regulation</keyword>
<dbReference type="InterPro" id="IPR000838">
    <property type="entry name" value="RNA_pol_sigma70_ECF_CS"/>
</dbReference>
<dbReference type="GO" id="GO:0000428">
    <property type="term" value="C:DNA-directed RNA polymerase complex"/>
    <property type="evidence" value="ECO:0007669"/>
    <property type="project" value="UniProtKB-KW"/>
</dbReference>
<dbReference type="InterPro" id="IPR014284">
    <property type="entry name" value="RNA_pol_sigma-70_dom"/>
</dbReference>
<dbReference type="Gene3D" id="1.10.10.10">
    <property type="entry name" value="Winged helix-like DNA-binding domain superfamily/Winged helix DNA-binding domain"/>
    <property type="match status" value="1"/>
</dbReference>
<evidence type="ECO:0000256" key="3">
    <source>
        <dbReference type="ARBA" id="ARBA00023082"/>
    </source>
</evidence>
<dbReference type="InterPro" id="IPR036388">
    <property type="entry name" value="WH-like_DNA-bd_sf"/>
</dbReference>
<keyword evidence="9" id="KW-0240">DNA-directed RNA polymerase</keyword>
<feature type="domain" description="RNA polymerase sigma-70 region 2" evidence="7">
    <location>
        <begin position="21"/>
        <end position="85"/>
    </location>
</feature>
<dbReference type="EMBL" id="BKAU01000007">
    <property type="protein sequence ID" value="GEP98623.1"/>
    <property type="molecule type" value="Genomic_DNA"/>
</dbReference>
<evidence type="ECO:0000313" key="10">
    <source>
        <dbReference type="Proteomes" id="UP000321436"/>
    </source>
</evidence>
<feature type="domain" description="RNA polymerase sigma factor 70 region 4 type 2" evidence="8">
    <location>
        <begin position="121"/>
        <end position="171"/>
    </location>
</feature>
<keyword evidence="10" id="KW-1185">Reference proteome</keyword>
<evidence type="ECO:0000256" key="4">
    <source>
        <dbReference type="ARBA" id="ARBA00023125"/>
    </source>
</evidence>
<dbReference type="GO" id="GO:0006352">
    <property type="term" value="P:DNA-templated transcription initiation"/>
    <property type="evidence" value="ECO:0007669"/>
    <property type="project" value="InterPro"/>
</dbReference>
<dbReference type="PANTHER" id="PTHR43133">
    <property type="entry name" value="RNA POLYMERASE ECF-TYPE SIGMA FACTO"/>
    <property type="match status" value="1"/>
</dbReference>
<dbReference type="SUPFAM" id="SSF88659">
    <property type="entry name" value="Sigma3 and sigma4 domains of RNA polymerase sigma factors"/>
    <property type="match status" value="1"/>
</dbReference>
<dbReference type="InterPro" id="IPR013324">
    <property type="entry name" value="RNA_pol_sigma_r3/r4-like"/>
</dbReference>
<evidence type="ECO:0000313" key="9">
    <source>
        <dbReference type="EMBL" id="GEP98623.1"/>
    </source>
</evidence>
<dbReference type="PANTHER" id="PTHR43133:SF46">
    <property type="entry name" value="RNA POLYMERASE SIGMA-70 FACTOR ECF SUBFAMILY"/>
    <property type="match status" value="1"/>
</dbReference>
<dbReference type="AlphaFoldDB" id="A0A512RSF5"/>
<keyword evidence="3 6" id="KW-0731">Sigma factor</keyword>
<dbReference type="InterPro" id="IPR013325">
    <property type="entry name" value="RNA_pol_sigma_r2"/>
</dbReference>
<dbReference type="Gene3D" id="1.10.1740.10">
    <property type="match status" value="1"/>
</dbReference>
<dbReference type="InterPro" id="IPR039425">
    <property type="entry name" value="RNA_pol_sigma-70-like"/>
</dbReference>
<dbReference type="GO" id="GO:0016987">
    <property type="term" value="F:sigma factor activity"/>
    <property type="evidence" value="ECO:0007669"/>
    <property type="project" value="UniProtKB-KW"/>
</dbReference>
<dbReference type="NCBIfam" id="TIGR02937">
    <property type="entry name" value="sigma70-ECF"/>
    <property type="match status" value="1"/>
</dbReference>
<dbReference type="Proteomes" id="UP000321436">
    <property type="component" value="Unassembled WGS sequence"/>
</dbReference>
<protein>
    <recommendedName>
        <fullName evidence="6">RNA polymerase sigma factor</fullName>
    </recommendedName>
</protein>
<dbReference type="Pfam" id="PF04542">
    <property type="entry name" value="Sigma70_r2"/>
    <property type="match status" value="1"/>
</dbReference>
<evidence type="ECO:0000259" key="8">
    <source>
        <dbReference type="Pfam" id="PF08281"/>
    </source>
</evidence>
<dbReference type="GO" id="GO:0003677">
    <property type="term" value="F:DNA binding"/>
    <property type="evidence" value="ECO:0007669"/>
    <property type="project" value="UniProtKB-KW"/>
</dbReference>
<dbReference type="OrthoDB" id="1342792at2"/>
<dbReference type="RefSeq" id="WP_146867241.1">
    <property type="nucleotide sequence ID" value="NZ_BKAU01000007.1"/>
</dbReference>
<evidence type="ECO:0000256" key="2">
    <source>
        <dbReference type="ARBA" id="ARBA00023015"/>
    </source>
</evidence>
<evidence type="ECO:0000259" key="7">
    <source>
        <dbReference type="Pfam" id="PF04542"/>
    </source>
</evidence>